<proteinExistence type="inferred from homology"/>
<evidence type="ECO:0000256" key="1">
    <source>
        <dbReference type="ARBA" id="ARBA00005199"/>
    </source>
</evidence>
<dbReference type="Gene3D" id="3.40.50.1000">
    <property type="entry name" value="HAD superfamily/HAD-like"/>
    <property type="match status" value="1"/>
</dbReference>
<organism evidence="5 6">
    <name type="scientific">Sphingomonas qomolangmaensis</name>
    <dbReference type="NCBI Taxonomy" id="2918765"/>
    <lineage>
        <taxon>Bacteria</taxon>
        <taxon>Pseudomonadati</taxon>
        <taxon>Pseudomonadota</taxon>
        <taxon>Alphaproteobacteria</taxon>
        <taxon>Sphingomonadales</taxon>
        <taxon>Sphingomonadaceae</taxon>
        <taxon>Sphingomonas</taxon>
    </lineage>
</organism>
<evidence type="ECO:0000313" key="6">
    <source>
        <dbReference type="Proteomes" id="UP001058533"/>
    </source>
</evidence>
<sequence>MNDDPQALLPPPGGLLRDASLFLDFDGTLVELQDRPDAVTADISLRDLIARLGAVLDGRLAIVTGRAIEHIEVMFDGLPFAVAGSHGVEFRWPDGRDLQPSLPPTLDAARAEVHAFAASREHVLVETKPFGVGLHYRMAPQHEDDARVLAERLADEHALHLQPGKMMIELRGATGDKGTAITRLMEDAPFAGTRPVFLGDDVTDEDGFHAVAALGGVGILVGDARPTAAGYRLADVAQVRAWLQDAAQVTA</sequence>
<comment type="cofactor">
    <cofactor evidence="4">
        <name>Mg(2+)</name>
        <dbReference type="ChEBI" id="CHEBI:18420"/>
    </cofactor>
</comment>
<dbReference type="InterPro" id="IPR023214">
    <property type="entry name" value="HAD_sf"/>
</dbReference>
<reference evidence="5" key="1">
    <citation type="submission" date="2022-07" db="EMBL/GenBank/DDBJ databases">
        <title>Sphingomonas sp. nov., a novel bacterium isolated from the north slope of the Mount Everest.</title>
        <authorList>
            <person name="Cui X."/>
            <person name="Liu Y."/>
        </authorList>
    </citation>
    <scope>NUCLEOTIDE SEQUENCE</scope>
    <source>
        <strain evidence="5">S5-59</strain>
    </source>
</reference>
<dbReference type="Proteomes" id="UP001058533">
    <property type="component" value="Chromosome"/>
</dbReference>
<accession>A0ABY5LAN0</accession>
<comment type="pathway">
    <text evidence="1 4">Glycan biosynthesis; trehalose biosynthesis.</text>
</comment>
<dbReference type="RefSeq" id="WP_256506937.1">
    <property type="nucleotide sequence ID" value="NZ_CP101740.1"/>
</dbReference>
<dbReference type="InterPro" id="IPR006379">
    <property type="entry name" value="HAD-SF_hydro_IIB"/>
</dbReference>
<keyword evidence="3 4" id="KW-0378">Hydrolase</keyword>
<dbReference type="SUPFAM" id="SSF56784">
    <property type="entry name" value="HAD-like"/>
    <property type="match status" value="1"/>
</dbReference>
<evidence type="ECO:0000313" key="5">
    <source>
        <dbReference type="EMBL" id="UUL83093.1"/>
    </source>
</evidence>
<comment type="similarity">
    <text evidence="2 4">Belongs to the trehalose phosphatase family.</text>
</comment>
<gene>
    <name evidence="5" type="primary">otsB</name>
    <name evidence="5" type="ORF">NMP03_02330</name>
</gene>
<dbReference type="PANTHER" id="PTHR43768">
    <property type="entry name" value="TREHALOSE 6-PHOSPHATE PHOSPHATASE"/>
    <property type="match status" value="1"/>
</dbReference>
<comment type="function">
    <text evidence="4">Removes the phosphate from trehalose 6-phosphate to produce free trehalose.</text>
</comment>
<evidence type="ECO:0000256" key="2">
    <source>
        <dbReference type="ARBA" id="ARBA00008770"/>
    </source>
</evidence>
<dbReference type="InterPro" id="IPR036412">
    <property type="entry name" value="HAD-like_sf"/>
</dbReference>
<dbReference type="EMBL" id="CP101740">
    <property type="protein sequence ID" value="UUL83093.1"/>
    <property type="molecule type" value="Genomic_DNA"/>
</dbReference>
<dbReference type="GO" id="GO:0004805">
    <property type="term" value="F:trehalose-phosphatase activity"/>
    <property type="evidence" value="ECO:0007669"/>
    <property type="project" value="UniProtKB-EC"/>
</dbReference>
<dbReference type="Gene3D" id="3.30.70.1020">
    <property type="entry name" value="Trehalose-6-phosphate phosphatase related protein, domain 2"/>
    <property type="match status" value="1"/>
</dbReference>
<keyword evidence="4" id="KW-0460">Magnesium</keyword>
<dbReference type="Pfam" id="PF02358">
    <property type="entry name" value="Trehalose_PPase"/>
    <property type="match status" value="1"/>
</dbReference>
<evidence type="ECO:0000256" key="4">
    <source>
        <dbReference type="RuleBase" id="RU361117"/>
    </source>
</evidence>
<evidence type="ECO:0000256" key="3">
    <source>
        <dbReference type="ARBA" id="ARBA00022801"/>
    </source>
</evidence>
<dbReference type="InterPro" id="IPR044651">
    <property type="entry name" value="OTSB-like"/>
</dbReference>
<keyword evidence="4" id="KW-0479">Metal-binding</keyword>
<dbReference type="PANTHER" id="PTHR43768:SF3">
    <property type="entry name" value="TREHALOSE 6-PHOSPHATE PHOSPHATASE"/>
    <property type="match status" value="1"/>
</dbReference>
<comment type="catalytic activity">
    <reaction evidence="4">
        <text>alpha,alpha-trehalose 6-phosphate + H2O = alpha,alpha-trehalose + phosphate</text>
        <dbReference type="Rhea" id="RHEA:23420"/>
        <dbReference type="ChEBI" id="CHEBI:15377"/>
        <dbReference type="ChEBI" id="CHEBI:16551"/>
        <dbReference type="ChEBI" id="CHEBI:43474"/>
        <dbReference type="ChEBI" id="CHEBI:58429"/>
        <dbReference type="EC" id="3.1.3.12"/>
    </reaction>
</comment>
<protein>
    <recommendedName>
        <fullName evidence="4">Trehalose 6-phosphate phosphatase</fullName>
        <ecNumber evidence="4">3.1.3.12</ecNumber>
    </recommendedName>
</protein>
<dbReference type="NCBIfam" id="TIGR00685">
    <property type="entry name" value="T6PP"/>
    <property type="match status" value="1"/>
</dbReference>
<dbReference type="NCBIfam" id="TIGR01484">
    <property type="entry name" value="HAD-SF-IIB"/>
    <property type="match status" value="1"/>
</dbReference>
<name>A0ABY5LAN0_9SPHN</name>
<dbReference type="InterPro" id="IPR003337">
    <property type="entry name" value="Trehalose_PPase"/>
</dbReference>
<dbReference type="CDD" id="cd01627">
    <property type="entry name" value="HAD_TPP"/>
    <property type="match status" value="1"/>
</dbReference>
<keyword evidence="6" id="KW-1185">Reference proteome</keyword>
<dbReference type="EC" id="3.1.3.12" evidence="4"/>